<accession>A0A9P5TAP1</accession>
<name>A0A9P5TAP1_9AGAM</name>
<keyword evidence="3" id="KW-1185">Reference proteome</keyword>
<proteinExistence type="predicted"/>
<feature type="domain" description="DUF6593" evidence="1">
    <location>
        <begin position="18"/>
        <end position="202"/>
    </location>
</feature>
<dbReference type="Pfam" id="PF20236">
    <property type="entry name" value="DUF6593"/>
    <property type="match status" value="1"/>
</dbReference>
<organism evidence="2 3">
    <name type="scientific">Russula ochroleuca</name>
    <dbReference type="NCBI Taxonomy" id="152965"/>
    <lineage>
        <taxon>Eukaryota</taxon>
        <taxon>Fungi</taxon>
        <taxon>Dikarya</taxon>
        <taxon>Basidiomycota</taxon>
        <taxon>Agaricomycotina</taxon>
        <taxon>Agaricomycetes</taxon>
        <taxon>Russulales</taxon>
        <taxon>Russulaceae</taxon>
        <taxon>Russula</taxon>
    </lineage>
</organism>
<dbReference type="InterPro" id="IPR046528">
    <property type="entry name" value="DUF6593"/>
</dbReference>
<reference evidence="2" key="1">
    <citation type="submission" date="2019-10" db="EMBL/GenBank/DDBJ databases">
        <authorList>
            <consortium name="DOE Joint Genome Institute"/>
            <person name="Kuo A."/>
            <person name="Miyauchi S."/>
            <person name="Kiss E."/>
            <person name="Drula E."/>
            <person name="Kohler A."/>
            <person name="Sanchez-Garcia M."/>
            <person name="Andreopoulos B."/>
            <person name="Barry K.W."/>
            <person name="Bonito G."/>
            <person name="Buee M."/>
            <person name="Carver A."/>
            <person name="Chen C."/>
            <person name="Cichocki N."/>
            <person name="Clum A."/>
            <person name="Culley D."/>
            <person name="Crous P.W."/>
            <person name="Fauchery L."/>
            <person name="Girlanda M."/>
            <person name="Hayes R."/>
            <person name="Keri Z."/>
            <person name="LaButti K."/>
            <person name="Lipzen A."/>
            <person name="Lombard V."/>
            <person name="Magnuson J."/>
            <person name="Maillard F."/>
            <person name="Morin E."/>
            <person name="Murat C."/>
            <person name="Nolan M."/>
            <person name="Ohm R."/>
            <person name="Pangilinan J."/>
            <person name="Pereira M."/>
            <person name="Perotto S."/>
            <person name="Peter M."/>
            <person name="Riley R."/>
            <person name="Sitrit Y."/>
            <person name="Stielow B."/>
            <person name="Szollosi G."/>
            <person name="Zifcakova L."/>
            <person name="Stursova M."/>
            <person name="Spatafora J.W."/>
            <person name="Tedersoo L."/>
            <person name="Vaario L.-M."/>
            <person name="Yamada A."/>
            <person name="Yan M."/>
            <person name="Wang P."/>
            <person name="Xu J."/>
            <person name="Bruns T."/>
            <person name="Baldrian P."/>
            <person name="Vilgalys R."/>
            <person name="Henrissat B."/>
            <person name="Grigoriev I.V."/>
            <person name="Hibbett D."/>
            <person name="Nagy L.G."/>
            <person name="Martin F.M."/>
        </authorList>
    </citation>
    <scope>NUCLEOTIDE SEQUENCE</scope>
    <source>
        <strain evidence="2">Prilba</strain>
    </source>
</reference>
<evidence type="ECO:0000259" key="1">
    <source>
        <dbReference type="Pfam" id="PF20236"/>
    </source>
</evidence>
<dbReference type="OrthoDB" id="2798132at2759"/>
<evidence type="ECO:0000313" key="2">
    <source>
        <dbReference type="EMBL" id="KAF8481781.1"/>
    </source>
</evidence>
<reference evidence="2" key="2">
    <citation type="journal article" date="2020" name="Nat. Commun.">
        <title>Large-scale genome sequencing of mycorrhizal fungi provides insights into the early evolution of symbiotic traits.</title>
        <authorList>
            <person name="Miyauchi S."/>
            <person name="Kiss E."/>
            <person name="Kuo A."/>
            <person name="Drula E."/>
            <person name="Kohler A."/>
            <person name="Sanchez-Garcia M."/>
            <person name="Morin E."/>
            <person name="Andreopoulos B."/>
            <person name="Barry K.W."/>
            <person name="Bonito G."/>
            <person name="Buee M."/>
            <person name="Carver A."/>
            <person name="Chen C."/>
            <person name="Cichocki N."/>
            <person name="Clum A."/>
            <person name="Culley D."/>
            <person name="Crous P.W."/>
            <person name="Fauchery L."/>
            <person name="Girlanda M."/>
            <person name="Hayes R.D."/>
            <person name="Keri Z."/>
            <person name="LaButti K."/>
            <person name="Lipzen A."/>
            <person name="Lombard V."/>
            <person name="Magnuson J."/>
            <person name="Maillard F."/>
            <person name="Murat C."/>
            <person name="Nolan M."/>
            <person name="Ohm R.A."/>
            <person name="Pangilinan J."/>
            <person name="Pereira M.F."/>
            <person name="Perotto S."/>
            <person name="Peter M."/>
            <person name="Pfister S."/>
            <person name="Riley R."/>
            <person name="Sitrit Y."/>
            <person name="Stielow J.B."/>
            <person name="Szollosi G."/>
            <person name="Zifcakova L."/>
            <person name="Stursova M."/>
            <person name="Spatafora J.W."/>
            <person name="Tedersoo L."/>
            <person name="Vaario L.M."/>
            <person name="Yamada A."/>
            <person name="Yan M."/>
            <person name="Wang P."/>
            <person name="Xu J."/>
            <person name="Bruns T."/>
            <person name="Baldrian P."/>
            <person name="Vilgalys R."/>
            <person name="Dunand C."/>
            <person name="Henrissat B."/>
            <person name="Grigoriev I.V."/>
            <person name="Hibbett D."/>
            <person name="Nagy L.G."/>
            <person name="Martin F.M."/>
        </authorList>
    </citation>
    <scope>NUCLEOTIDE SEQUENCE</scope>
    <source>
        <strain evidence="2">Prilba</strain>
    </source>
</reference>
<dbReference type="EMBL" id="WHVB01000006">
    <property type="protein sequence ID" value="KAF8481781.1"/>
    <property type="molecule type" value="Genomic_DNA"/>
</dbReference>
<sequence length="244" mass="28378">MAPKENAAAYLRMVFTTNSLRNTTLSVEDDTLYYEIVTHFWHPHLTKIFKLDVDTREMILVAEIERVPGSNVRVRFGGEEAEWTDELDFMSWDLEKRWACKFVRFGFFWPCAVLTGDWPGLVSSGGVFTGGDGVEYRWKSHRQRLQLMRANDDAKVPVAQYHTYRRHFVFFRMSRHAFLEIKPEETVEGLEKVIVSYLLVEGGAETPRNSETIYSLFLLTIKIATMISLLSRDGCFDRRGRMLD</sequence>
<gene>
    <name evidence="2" type="ORF">DFH94DRAFT_732961</name>
</gene>
<evidence type="ECO:0000313" key="3">
    <source>
        <dbReference type="Proteomes" id="UP000759537"/>
    </source>
</evidence>
<dbReference type="Proteomes" id="UP000759537">
    <property type="component" value="Unassembled WGS sequence"/>
</dbReference>
<dbReference type="AlphaFoldDB" id="A0A9P5TAP1"/>
<protein>
    <recommendedName>
        <fullName evidence="1">DUF6593 domain-containing protein</fullName>
    </recommendedName>
</protein>
<comment type="caution">
    <text evidence="2">The sequence shown here is derived from an EMBL/GenBank/DDBJ whole genome shotgun (WGS) entry which is preliminary data.</text>
</comment>